<protein>
    <submittedName>
        <fullName evidence="1">Bm13240</fullName>
    </submittedName>
</protein>
<organism evidence="1">
    <name type="scientific">Brugia malayi</name>
    <name type="common">Filarial nematode worm</name>
    <dbReference type="NCBI Taxonomy" id="6279"/>
    <lineage>
        <taxon>Eukaryota</taxon>
        <taxon>Metazoa</taxon>
        <taxon>Ecdysozoa</taxon>
        <taxon>Nematoda</taxon>
        <taxon>Chromadorea</taxon>
        <taxon>Rhabditida</taxon>
        <taxon>Spirurina</taxon>
        <taxon>Spiruromorpha</taxon>
        <taxon>Filarioidea</taxon>
        <taxon>Onchocercidae</taxon>
        <taxon>Brugia</taxon>
    </lineage>
</organism>
<proteinExistence type="predicted"/>
<name>A0A1I9FZP7_BRUMA</name>
<accession>A0A1I9FZP7</accession>
<dbReference type="EMBL" id="LN855023">
    <property type="protein sequence ID" value="CDP90914.1"/>
    <property type="molecule type" value="Genomic_DNA"/>
</dbReference>
<sequence>MRRSLSFGPKLAHEGGFSSKLRIECLIELSHEARTHRPSPSSNTHKANLYIITQNSHEKRKVVTRRIHNYEHFEPNLALPNINTTITLT</sequence>
<gene>
    <name evidence="1" type="primary">Bm13240</name>
    <name evidence="1" type="ORF">BM_Bm13240</name>
</gene>
<dbReference type="AlphaFoldDB" id="A0A1I9FZP7"/>
<reference evidence="1" key="1">
    <citation type="journal article" date="2007" name="Science">
        <title>Draft genome of the filarial nematode parasite Brugia malayi.</title>
        <authorList>
            <person name="Ghedin E."/>
            <person name="Wang S."/>
            <person name="Spiro D."/>
            <person name="Caler E."/>
            <person name="Zhao Q."/>
            <person name="Crabtree J."/>
            <person name="Allen J.E."/>
            <person name="Delcher A.L."/>
            <person name="Guiliano D.B."/>
            <person name="Miranda-Saavedra D."/>
            <person name="Angiuoli S.V."/>
            <person name="Creasy T."/>
            <person name="Amedeo P."/>
            <person name="Haas B."/>
            <person name="El-Sayed N.M."/>
            <person name="Wortman J.R."/>
            <person name="Feldblyum T."/>
            <person name="Tallon L."/>
            <person name="Schatz M."/>
            <person name="Shumway M."/>
            <person name="Koo H."/>
            <person name="Salzberg S.L."/>
            <person name="Schobel S."/>
            <person name="Pertea M."/>
            <person name="Pop M."/>
            <person name="White O."/>
            <person name="Barton G.J."/>
            <person name="Carlow C.K."/>
            <person name="Crawford M.J."/>
            <person name="Daub J."/>
            <person name="Dimmic M.W."/>
            <person name="Estes C.F."/>
            <person name="Foster J.M."/>
            <person name="Ganatra M."/>
            <person name="Gregory W.F."/>
            <person name="Johnson N.M."/>
            <person name="Jin J."/>
            <person name="Komuniecki R."/>
            <person name="Korf I."/>
            <person name="Kumar S."/>
            <person name="Laney S."/>
            <person name="Li B.W."/>
            <person name="Li W."/>
            <person name="Lindblom T.H."/>
            <person name="Lustigman S."/>
            <person name="Ma D."/>
            <person name="Maina C.V."/>
            <person name="Martin D.M."/>
            <person name="McCarter J.P."/>
            <person name="McReynolds L."/>
            <person name="Mitreva M."/>
            <person name="Nutman T.B."/>
            <person name="Parkinson J."/>
            <person name="Peregrin-Alvarez J.M."/>
            <person name="Poole C."/>
            <person name="Ren Q."/>
            <person name="Saunders L."/>
            <person name="Sluder A.E."/>
            <person name="Smith K."/>
            <person name="Stanke M."/>
            <person name="Unnasch T.R."/>
            <person name="Ware J."/>
            <person name="Wei A.D."/>
            <person name="Weil G."/>
            <person name="Williams D.J."/>
            <person name="Zhang Y."/>
            <person name="Williams S.A."/>
            <person name="Fraser-Liggett C."/>
            <person name="Slatko B."/>
            <person name="Blaxter M.L."/>
            <person name="Scott A.L."/>
        </authorList>
    </citation>
    <scope>NUCLEOTIDE SEQUENCE</scope>
    <source>
        <strain evidence="1">FR3</strain>
    </source>
</reference>
<evidence type="ECO:0000313" key="1">
    <source>
        <dbReference type="EMBL" id="CDP90914.1"/>
    </source>
</evidence>
<reference evidence="1" key="2">
    <citation type="submission" date="2012-12" db="EMBL/GenBank/DDBJ databases">
        <authorList>
            <consortium name="WormBase Consortium"/>
            <person name="Ghedin E."/>
            <person name="Paulini M."/>
        </authorList>
    </citation>
    <scope>NUCLEOTIDE SEQUENCE</scope>
    <source>
        <strain evidence="1">FR3</strain>
    </source>
</reference>